<dbReference type="PANTHER" id="PTHR31973">
    <property type="entry name" value="POLYPROTEIN, PUTATIVE-RELATED"/>
    <property type="match status" value="1"/>
</dbReference>
<dbReference type="Proteomes" id="UP000235145">
    <property type="component" value="Unassembled WGS sequence"/>
</dbReference>
<dbReference type="Pfam" id="PF03108">
    <property type="entry name" value="DBD_Tnp_Mut"/>
    <property type="match status" value="1"/>
</dbReference>
<dbReference type="Pfam" id="PF10551">
    <property type="entry name" value="MULE"/>
    <property type="match status" value="1"/>
</dbReference>
<proteinExistence type="predicted"/>
<organism evidence="4 5">
    <name type="scientific">Lactuca sativa</name>
    <name type="common">Garden lettuce</name>
    <dbReference type="NCBI Taxonomy" id="4236"/>
    <lineage>
        <taxon>Eukaryota</taxon>
        <taxon>Viridiplantae</taxon>
        <taxon>Streptophyta</taxon>
        <taxon>Embryophyta</taxon>
        <taxon>Tracheophyta</taxon>
        <taxon>Spermatophyta</taxon>
        <taxon>Magnoliopsida</taxon>
        <taxon>eudicotyledons</taxon>
        <taxon>Gunneridae</taxon>
        <taxon>Pentapetalae</taxon>
        <taxon>asterids</taxon>
        <taxon>campanulids</taxon>
        <taxon>Asterales</taxon>
        <taxon>Asteraceae</taxon>
        <taxon>Cichorioideae</taxon>
        <taxon>Cichorieae</taxon>
        <taxon>Lactucinae</taxon>
        <taxon>Lactuca</taxon>
    </lineage>
</organism>
<gene>
    <name evidence="4" type="ORF">LSAT_V11C400175460</name>
</gene>
<dbReference type="EMBL" id="NBSK02000004">
    <property type="protein sequence ID" value="KAJ0208620.1"/>
    <property type="molecule type" value="Genomic_DNA"/>
</dbReference>
<evidence type="ECO:0000313" key="5">
    <source>
        <dbReference type="Proteomes" id="UP000235145"/>
    </source>
</evidence>
<evidence type="ECO:0000259" key="3">
    <source>
        <dbReference type="Pfam" id="PF10551"/>
    </source>
</evidence>
<dbReference type="AlphaFoldDB" id="A0A9R1VPK1"/>
<keyword evidence="5" id="KW-1185">Reference proteome</keyword>
<sequence>MDDIHDFDTIDVELDAYFKKKQASRCKDEFLNILCEVDDYEAVDDAQTENDAQTGITKEESDEDYLEGSNEEGSDEEFEYSTHNPKVKWNKMRPMLGERYESPHELKLCLTNYVVSKGFQIRFKKCDSVRLVAICGSDPEKCPFVVRASWMTTERSKLMDPTWLARKFVKELIMKPNLKCKEMPVIIQSKFHCKISRSKCYRSRMRALSLIHGNLSDHYARVWDYRHELLRSNPDSIVRIIVTINPDNTTTFHRFYICFKAIREGWKRACRRVIGLDGSFLKGQCKGELLTAIGRDANNQVYPIAWAVVDVENKNNWKWFLDLVNDDLGLQGGKGVCGLVEAGKDILPYVEHMQCARHIYANFKKVYSGVQFRNMFWAAAKSTTEGDFKFNMERIRAISSAAYDHLMAREPTSWCRAYFSTGLACEAVENGIVECFNAIIIDSPFC</sequence>
<name>A0A9R1VPK1_LACSA</name>
<dbReference type="PANTHER" id="PTHR31973:SF187">
    <property type="entry name" value="MUTATOR TRANSPOSASE MUDRA PROTEIN"/>
    <property type="match status" value="1"/>
</dbReference>
<evidence type="ECO:0008006" key="6">
    <source>
        <dbReference type="Google" id="ProtNLM"/>
    </source>
</evidence>
<feature type="region of interest" description="Disordered" evidence="1">
    <location>
        <begin position="45"/>
        <end position="81"/>
    </location>
</feature>
<dbReference type="InterPro" id="IPR004332">
    <property type="entry name" value="Transposase_MuDR"/>
</dbReference>
<feature type="compositionally biased region" description="Acidic residues" evidence="1">
    <location>
        <begin position="60"/>
        <end position="79"/>
    </location>
</feature>
<evidence type="ECO:0000256" key="1">
    <source>
        <dbReference type="SAM" id="MobiDB-lite"/>
    </source>
</evidence>
<feature type="domain" description="Transposase MuDR plant" evidence="2">
    <location>
        <begin position="96"/>
        <end position="151"/>
    </location>
</feature>
<reference evidence="4 5" key="1">
    <citation type="journal article" date="2017" name="Nat. Commun.">
        <title>Genome assembly with in vitro proximity ligation data and whole-genome triplication in lettuce.</title>
        <authorList>
            <person name="Reyes-Chin-Wo S."/>
            <person name="Wang Z."/>
            <person name="Yang X."/>
            <person name="Kozik A."/>
            <person name="Arikit S."/>
            <person name="Song C."/>
            <person name="Xia L."/>
            <person name="Froenicke L."/>
            <person name="Lavelle D.O."/>
            <person name="Truco M.J."/>
            <person name="Xia R."/>
            <person name="Zhu S."/>
            <person name="Xu C."/>
            <person name="Xu H."/>
            <person name="Xu X."/>
            <person name="Cox K."/>
            <person name="Korf I."/>
            <person name="Meyers B.C."/>
            <person name="Michelmore R.W."/>
        </authorList>
    </citation>
    <scope>NUCLEOTIDE SEQUENCE [LARGE SCALE GENOMIC DNA]</scope>
    <source>
        <strain evidence="5">cv. Salinas</strain>
        <tissue evidence="4">Seedlings</tissue>
    </source>
</reference>
<protein>
    <recommendedName>
        <fullName evidence="6">Transposase MuDR plant domain-containing protein</fullName>
    </recommendedName>
</protein>
<feature type="domain" description="MULE transposase" evidence="3">
    <location>
        <begin position="273"/>
        <end position="361"/>
    </location>
</feature>
<evidence type="ECO:0000313" key="4">
    <source>
        <dbReference type="EMBL" id="KAJ0208620.1"/>
    </source>
</evidence>
<dbReference type="InterPro" id="IPR018289">
    <property type="entry name" value="MULE_transposase_dom"/>
</dbReference>
<comment type="caution">
    <text evidence="4">The sequence shown here is derived from an EMBL/GenBank/DDBJ whole genome shotgun (WGS) entry which is preliminary data.</text>
</comment>
<evidence type="ECO:0000259" key="2">
    <source>
        <dbReference type="Pfam" id="PF03108"/>
    </source>
</evidence>
<accession>A0A9R1VPK1</accession>